<gene>
    <name evidence="1" type="ORF">K5L01_00790</name>
</gene>
<name>A0ABT0SDT8_9GAMM</name>
<proteinExistence type="predicted"/>
<dbReference type="Proteomes" id="UP001431235">
    <property type="component" value="Unassembled WGS sequence"/>
</dbReference>
<dbReference type="RefSeq" id="WP_250061050.1">
    <property type="nucleotide sequence ID" value="NZ_JAIKTS010000001.1"/>
</dbReference>
<keyword evidence="2" id="KW-1185">Reference proteome</keyword>
<comment type="caution">
    <text evidence="1">The sequence shown here is derived from an EMBL/GenBank/DDBJ whole genome shotgun (WGS) entry which is preliminary data.</text>
</comment>
<dbReference type="EMBL" id="JAIKTS010000001">
    <property type="protein sequence ID" value="MCL7713194.1"/>
    <property type="molecule type" value="Genomic_DNA"/>
</dbReference>
<reference evidence="1 2" key="1">
    <citation type="submission" date="2021-08" db="EMBL/GenBank/DDBJ databases">
        <title>Novel members of of the genus Stenotrophomonas from differernt environment.</title>
        <authorList>
            <person name="Deng Y."/>
        </authorList>
    </citation>
    <scope>NUCLEOTIDE SEQUENCE [LARGE SCALE GENOMIC DNA]</scope>
    <source>
        <strain evidence="1 2">CPCC 101365</strain>
    </source>
</reference>
<accession>A0ABT0SDT8</accession>
<evidence type="ECO:0000313" key="1">
    <source>
        <dbReference type="EMBL" id="MCL7713194.1"/>
    </source>
</evidence>
<evidence type="ECO:0008006" key="3">
    <source>
        <dbReference type="Google" id="ProtNLM"/>
    </source>
</evidence>
<evidence type="ECO:0000313" key="2">
    <source>
        <dbReference type="Proteomes" id="UP001431235"/>
    </source>
</evidence>
<organism evidence="1 2">
    <name type="scientific">Stenotrophomonas mori</name>
    <dbReference type="NCBI Taxonomy" id="2871096"/>
    <lineage>
        <taxon>Bacteria</taxon>
        <taxon>Pseudomonadati</taxon>
        <taxon>Pseudomonadota</taxon>
        <taxon>Gammaproteobacteria</taxon>
        <taxon>Lysobacterales</taxon>
        <taxon>Lysobacteraceae</taxon>
        <taxon>Stenotrophomonas</taxon>
    </lineage>
</organism>
<sequence>MLKAMSGALVVLGLTACASSERLMDAGVRPAERPDCLVGGESSAAERAGGVRSLRDRRCHPDGELNWTVGPSKKAAMDVDFKKKND</sequence>
<protein>
    <recommendedName>
        <fullName evidence="3">Lipoprotein</fullName>
    </recommendedName>
</protein>
<dbReference type="PROSITE" id="PS51257">
    <property type="entry name" value="PROKAR_LIPOPROTEIN"/>
    <property type="match status" value="1"/>
</dbReference>